<dbReference type="PANTHER" id="PTHR32410">
    <property type="entry name" value="CYSTEINE/HISTIDINE-RICH C1 DOMAIN FAMILY PROTEIN"/>
    <property type="match status" value="1"/>
</dbReference>
<protein>
    <recommendedName>
        <fullName evidence="2">DC1 domain-containing protein</fullName>
    </recommendedName>
</protein>
<dbReference type="Pfam" id="PF03107">
    <property type="entry name" value="C1_2"/>
    <property type="match status" value="1"/>
</dbReference>
<gene>
    <name evidence="3" type="ORF">M8C21_006996</name>
</gene>
<dbReference type="SUPFAM" id="SSF57889">
    <property type="entry name" value="Cysteine-rich domain"/>
    <property type="match status" value="2"/>
</dbReference>
<proteinExistence type="predicted"/>
<dbReference type="EMBL" id="JAMZMK010007436">
    <property type="protein sequence ID" value="KAI7744799.1"/>
    <property type="molecule type" value="Genomic_DNA"/>
</dbReference>
<accession>A0AAD5CQ91</accession>
<dbReference type="Proteomes" id="UP001206925">
    <property type="component" value="Unassembled WGS sequence"/>
</dbReference>
<reference evidence="3" key="1">
    <citation type="submission" date="2022-06" db="EMBL/GenBank/DDBJ databases">
        <title>Uncovering the hologenomic basis of an extraordinary plant invasion.</title>
        <authorList>
            <person name="Bieker V.C."/>
            <person name="Martin M.D."/>
            <person name="Gilbert T."/>
            <person name="Hodgins K."/>
            <person name="Battlay P."/>
            <person name="Petersen B."/>
            <person name="Wilson J."/>
        </authorList>
    </citation>
    <scope>NUCLEOTIDE SEQUENCE</scope>
    <source>
        <strain evidence="3">AA19_3_7</strain>
        <tissue evidence="3">Leaf</tissue>
    </source>
</reference>
<organism evidence="3 4">
    <name type="scientific">Ambrosia artemisiifolia</name>
    <name type="common">Common ragweed</name>
    <dbReference type="NCBI Taxonomy" id="4212"/>
    <lineage>
        <taxon>Eukaryota</taxon>
        <taxon>Viridiplantae</taxon>
        <taxon>Streptophyta</taxon>
        <taxon>Embryophyta</taxon>
        <taxon>Tracheophyta</taxon>
        <taxon>Spermatophyta</taxon>
        <taxon>Magnoliopsida</taxon>
        <taxon>eudicotyledons</taxon>
        <taxon>Gunneridae</taxon>
        <taxon>Pentapetalae</taxon>
        <taxon>asterids</taxon>
        <taxon>campanulids</taxon>
        <taxon>Asterales</taxon>
        <taxon>Asteraceae</taxon>
        <taxon>Asteroideae</taxon>
        <taxon>Heliantheae alliance</taxon>
        <taxon>Heliantheae</taxon>
        <taxon>Ambrosia</taxon>
    </lineage>
</organism>
<dbReference type="PANTHER" id="PTHR32410:SF161">
    <property type="entry name" value="DC1, ZINC FINGER, RING_FYVE_PHD-TYPE-RELATED"/>
    <property type="match status" value="1"/>
</dbReference>
<evidence type="ECO:0000313" key="4">
    <source>
        <dbReference type="Proteomes" id="UP001206925"/>
    </source>
</evidence>
<dbReference type="InterPro" id="IPR053192">
    <property type="entry name" value="Vacuole_Formation_Reg"/>
</dbReference>
<evidence type="ECO:0000313" key="3">
    <source>
        <dbReference type="EMBL" id="KAI7744799.1"/>
    </source>
</evidence>
<dbReference type="AlphaFoldDB" id="A0AAD5CQ91"/>
<dbReference type="InterPro" id="IPR046349">
    <property type="entry name" value="C1-like_sf"/>
</dbReference>
<keyword evidence="4" id="KW-1185">Reference proteome</keyword>
<keyword evidence="1" id="KW-0677">Repeat</keyword>
<comment type="caution">
    <text evidence="3">The sequence shown here is derived from an EMBL/GenBank/DDBJ whole genome shotgun (WGS) entry which is preliminary data.</text>
</comment>
<evidence type="ECO:0000256" key="1">
    <source>
        <dbReference type="ARBA" id="ARBA00022737"/>
    </source>
</evidence>
<evidence type="ECO:0000259" key="2">
    <source>
        <dbReference type="Pfam" id="PF03107"/>
    </source>
</evidence>
<feature type="domain" description="DC1" evidence="2">
    <location>
        <begin position="141"/>
        <end position="196"/>
    </location>
</feature>
<dbReference type="InterPro" id="IPR004146">
    <property type="entry name" value="DC1"/>
</dbReference>
<name>A0AAD5CQ91_AMBAR</name>
<feature type="non-terminal residue" evidence="3">
    <location>
        <position position="1"/>
    </location>
</feature>
<sequence>VHDEDEDESDEENDLVIQEEFSRTCKRCREVINEYYSWGWGCEFCGSYHNKGEVCYDDFCGFHIDVNCAMEGDKRRIYHPCHSHPLVSLLLKPILCECNACGKEHKGFFFQCTTCSTYAIHRDCAFLPKRLLIQQTTNAIFSHTHPLTLSYSFPKKKRVAKYDPTCRICDLNFDYWRNCWIYKCEKCIYYVHLQCAMSKREGRGKTVKNFNDVDYPNLPRLPFPDETHNIGKHLFFNKVGPTAYDTGKLTRKPLGRPPQKSMN</sequence>